<gene>
    <name evidence="1" type="ORF">BDY19DRAFT_879789</name>
</gene>
<keyword evidence="2" id="KW-1185">Reference proteome</keyword>
<evidence type="ECO:0000313" key="2">
    <source>
        <dbReference type="Proteomes" id="UP001055072"/>
    </source>
</evidence>
<accession>A0ACB8UIU0</accession>
<reference evidence="1" key="1">
    <citation type="journal article" date="2021" name="Environ. Microbiol.">
        <title>Gene family expansions and transcriptome signatures uncover fungal adaptations to wood decay.</title>
        <authorList>
            <person name="Hage H."/>
            <person name="Miyauchi S."/>
            <person name="Viragh M."/>
            <person name="Drula E."/>
            <person name="Min B."/>
            <person name="Chaduli D."/>
            <person name="Navarro D."/>
            <person name="Favel A."/>
            <person name="Norest M."/>
            <person name="Lesage-Meessen L."/>
            <person name="Balint B."/>
            <person name="Merenyi Z."/>
            <person name="de Eugenio L."/>
            <person name="Morin E."/>
            <person name="Martinez A.T."/>
            <person name="Baldrian P."/>
            <person name="Stursova M."/>
            <person name="Martinez M.J."/>
            <person name="Novotny C."/>
            <person name="Magnuson J.K."/>
            <person name="Spatafora J.W."/>
            <person name="Maurice S."/>
            <person name="Pangilinan J."/>
            <person name="Andreopoulos W."/>
            <person name="LaButti K."/>
            <person name="Hundley H."/>
            <person name="Na H."/>
            <person name="Kuo A."/>
            <person name="Barry K."/>
            <person name="Lipzen A."/>
            <person name="Henrissat B."/>
            <person name="Riley R."/>
            <person name="Ahrendt S."/>
            <person name="Nagy L.G."/>
            <person name="Grigoriev I.V."/>
            <person name="Martin F."/>
            <person name="Rosso M.N."/>
        </authorList>
    </citation>
    <scope>NUCLEOTIDE SEQUENCE</scope>
    <source>
        <strain evidence="1">CBS 384.51</strain>
    </source>
</reference>
<sequence>MSTQQPTTQYTGPNSKRPSKMASTQSLNHLLNFSLPPRQVHQYSSPIRRKKQGQNQAVWNKERFVNAQYRFVMNPLGDYTVHFADPDIYFPWNDILQVIVPREAAVSSAAGTGGQSADEEGVTTCPICLSPPNAPRMTRCGHVFCLPCILHYLSTSDTLKWVRCPICFDSIHKHQLKAVKWIDPSTIIEEEEDTSPPRASTSSASFEPAISTTPLAGTMLRMRLIQRPQITTLALPRSKTWPSDLLPPHQTPFHFLPDVYLFSKFMLATPSAIISDLTQDLDDLDAERRVLSGMHDDLGVSFIDAADAQIRQQRLKTAAMETPQLTNAIDAAHHALEQIQQRAAFHSRKVQDLAHALTDMSLEDTPTEFLAQQSSALQVTTPTSVPPDTQRVSTPTRNPRQRRNLNPPPPSTSTYYYYQAASGMPIFLHPLDIKILLSHFGSYEAFPDTITVRVESHKESTVNDDLRKRCKYLSHLPAGADVVFVETDLGNVVGQDGLKNFERALTMRRSRRLEKDRKDDKARAKAEEREKEKVVHNWNEMTRHRVDAYIPPPAPRTASPFDVDDSHEFPEPGQERVVAPPVPVNQRPQQSSGVWGARSFASAAQHASSGTGRAVPAQQRSARQAVADEADEWELDAAFHELEQQRANRSGGGGGGGGGGGKKKKNRLVVLGGGGGRRR</sequence>
<evidence type="ECO:0000313" key="1">
    <source>
        <dbReference type="EMBL" id="KAI0094249.1"/>
    </source>
</evidence>
<comment type="caution">
    <text evidence="1">The sequence shown here is derived from an EMBL/GenBank/DDBJ whole genome shotgun (WGS) entry which is preliminary data.</text>
</comment>
<dbReference type="Proteomes" id="UP001055072">
    <property type="component" value="Unassembled WGS sequence"/>
</dbReference>
<organism evidence="1 2">
    <name type="scientific">Irpex rosettiformis</name>
    <dbReference type="NCBI Taxonomy" id="378272"/>
    <lineage>
        <taxon>Eukaryota</taxon>
        <taxon>Fungi</taxon>
        <taxon>Dikarya</taxon>
        <taxon>Basidiomycota</taxon>
        <taxon>Agaricomycotina</taxon>
        <taxon>Agaricomycetes</taxon>
        <taxon>Polyporales</taxon>
        <taxon>Irpicaceae</taxon>
        <taxon>Irpex</taxon>
    </lineage>
</organism>
<dbReference type="EMBL" id="MU274900">
    <property type="protein sequence ID" value="KAI0094249.1"/>
    <property type="molecule type" value="Genomic_DNA"/>
</dbReference>
<proteinExistence type="predicted"/>
<name>A0ACB8UIU0_9APHY</name>
<protein>
    <submittedName>
        <fullName evidence="1">Uncharacterized protein</fullName>
    </submittedName>
</protein>